<gene>
    <name evidence="2" type="ORF">AW736_09270</name>
</gene>
<dbReference type="Proteomes" id="UP000078486">
    <property type="component" value="Unassembled WGS sequence"/>
</dbReference>
<evidence type="ECO:0000313" key="3">
    <source>
        <dbReference type="Proteomes" id="UP000078486"/>
    </source>
</evidence>
<accession>A0A178IIF2</accession>
<name>A0A178IIF2_9BACT</name>
<sequence>MTADAGKHHKDNSRKVIPREWGLSPIRPSGAGVVPGPFECLPCLSRQLAMTAQLSDAGKQKRHAGIAEALMHLAMSEPDTPLPVVSEDLQRTVMRHTGGADSYADVRRRLSSAARALLPALLRLQQEARDPWPVAVRVSAAGNLMEQARDPEQAGAAMDAAWHAAVRGRLALDHGEELRQAAKDARRIVFLADNAGEVIWDSLLIDQLGASRVTLAARRLPYLHDALAEELVSPDDRMACEVAAFDDPPPGYAREHGTGSLDQLLAGADLVIAKGSEWPERLAGRVPAELCFFLFAPACHRIATRFGVPPKSLVAAHAAALTTLR</sequence>
<dbReference type="InterPro" id="IPR036075">
    <property type="entry name" value="ARMT-1-like_metal-bd_sf"/>
</dbReference>
<dbReference type="InterPro" id="IPR002791">
    <property type="entry name" value="ARMT1-like_metal-bd"/>
</dbReference>
<dbReference type="STRING" id="1184151.AW736_09270"/>
<dbReference type="PIRSF" id="PIRSF006593">
    <property type="entry name" value="UCP006593"/>
    <property type="match status" value="1"/>
</dbReference>
<dbReference type="SUPFAM" id="SSF111321">
    <property type="entry name" value="AF1104-like"/>
    <property type="match status" value="1"/>
</dbReference>
<dbReference type="Pfam" id="PF01937">
    <property type="entry name" value="ARMT1-like_dom"/>
    <property type="match status" value="1"/>
</dbReference>
<organism evidence="2 3">
    <name type="scientific">Termitidicoccus mucosus</name>
    <dbReference type="NCBI Taxonomy" id="1184151"/>
    <lineage>
        <taxon>Bacteria</taxon>
        <taxon>Pseudomonadati</taxon>
        <taxon>Verrucomicrobiota</taxon>
        <taxon>Opitutia</taxon>
        <taxon>Opitutales</taxon>
        <taxon>Opitutaceae</taxon>
        <taxon>Termitidicoccus</taxon>
    </lineage>
</organism>
<feature type="domain" description="Damage-control phosphatase ARMT1-like metal-binding" evidence="1">
    <location>
        <begin position="39"/>
        <end position="310"/>
    </location>
</feature>
<dbReference type="Gene3D" id="3.40.50.10880">
    <property type="entry name" value="Uncharacterised protein PF01937, DUF89, domain 3"/>
    <property type="match status" value="1"/>
</dbReference>
<comment type="caution">
    <text evidence="2">The sequence shown here is derived from an EMBL/GenBank/DDBJ whole genome shotgun (WGS) entry which is preliminary data.</text>
</comment>
<evidence type="ECO:0000259" key="1">
    <source>
        <dbReference type="Pfam" id="PF01937"/>
    </source>
</evidence>
<protein>
    <recommendedName>
        <fullName evidence="1">Damage-control phosphatase ARMT1-like metal-binding domain-containing protein</fullName>
    </recommendedName>
</protein>
<evidence type="ECO:0000313" key="2">
    <source>
        <dbReference type="EMBL" id="OAM88959.1"/>
    </source>
</evidence>
<dbReference type="OrthoDB" id="9796465at2"/>
<dbReference type="RefSeq" id="WP_068770018.1">
    <property type="nucleotide sequence ID" value="NZ_CP109796.1"/>
</dbReference>
<dbReference type="AlphaFoldDB" id="A0A178IIF2"/>
<proteinExistence type="predicted"/>
<reference evidence="2 3" key="1">
    <citation type="submission" date="2016-01" db="EMBL/GenBank/DDBJ databases">
        <title>High potential of lignocellulose degradation of a new Verrucomicrobia species.</title>
        <authorList>
            <person name="Wang Y."/>
            <person name="Shi Y."/>
            <person name="Qiu Z."/>
            <person name="Liu S."/>
            <person name="Yang H."/>
        </authorList>
    </citation>
    <scope>NUCLEOTIDE SEQUENCE [LARGE SCALE GENOMIC DNA]</scope>
    <source>
        <strain evidence="2 3">TSB47</strain>
    </source>
</reference>
<dbReference type="InterPro" id="IPR014444">
    <property type="entry name" value="PH1575-like"/>
</dbReference>
<keyword evidence="3" id="KW-1185">Reference proteome</keyword>
<dbReference type="EMBL" id="LRRQ01000113">
    <property type="protein sequence ID" value="OAM88959.1"/>
    <property type="molecule type" value="Genomic_DNA"/>
</dbReference>